<dbReference type="Pfam" id="PF13181">
    <property type="entry name" value="TPR_8"/>
    <property type="match status" value="2"/>
</dbReference>
<keyword evidence="1" id="KW-0802">TPR repeat</keyword>
<dbReference type="InterPro" id="IPR039340">
    <property type="entry name" value="Tfc4/TFIIIC-102/Sfc4"/>
</dbReference>
<feature type="repeat" description="TPR" evidence="1">
    <location>
        <begin position="810"/>
        <end position="843"/>
    </location>
</feature>
<dbReference type="STRING" id="299467.A0A443SLC6"/>
<dbReference type="PROSITE" id="PS50005">
    <property type="entry name" value="TPR"/>
    <property type="match status" value="4"/>
</dbReference>
<dbReference type="EMBL" id="NCKV01001457">
    <property type="protein sequence ID" value="RWS28309.1"/>
    <property type="molecule type" value="Genomic_DNA"/>
</dbReference>
<feature type="region of interest" description="Disordered" evidence="2">
    <location>
        <begin position="95"/>
        <end position="129"/>
    </location>
</feature>
<dbReference type="SMART" id="SM00028">
    <property type="entry name" value="TPR"/>
    <property type="match status" value="7"/>
</dbReference>
<dbReference type="AlphaFoldDB" id="A0A443SLC6"/>
<feature type="repeat" description="TPR" evidence="1">
    <location>
        <begin position="482"/>
        <end position="515"/>
    </location>
</feature>
<organism evidence="3 4">
    <name type="scientific">Leptotrombidium deliense</name>
    <dbReference type="NCBI Taxonomy" id="299467"/>
    <lineage>
        <taxon>Eukaryota</taxon>
        <taxon>Metazoa</taxon>
        <taxon>Ecdysozoa</taxon>
        <taxon>Arthropoda</taxon>
        <taxon>Chelicerata</taxon>
        <taxon>Arachnida</taxon>
        <taxon>Acari</taxon>
        <taxon>Acariformes</taxon>
        <taxon>Trombidiformes</taxon>
        <taxon>Prostigmata</taxon>
        <taxon>Anystina</taxon>
        <taxon>Parasitengona</taxon>
        <taxon>Trombiculoidea</taxon>
        <taxon>Trombiculidae</taxon>
        <taxon>Leptotrombidium</taxon>
    </lineage>
</organism>
<dbReference type="PANTHER" id="PTHR23082:SF0">
    <property type="entry name" value="GENERAL TRANSCRIPTION FACTOR 3C POLYPEPTIDE 3"/>
    <property type="match status" value="1"/>
</dbReference>
<proteinExistence type="predicted"/>
<dbReference type="PANTHER" id="PTHR23082">
    <property type="entry name" value="TRANSCRIPTION INITIATION FACTOR IIIC TFIIIC , POLYPEPTIDE 3-RELATED"/>
    <property type="match status" value="1"/>
</dbReference>
<reference evidence="3 4" key="1">
    <citation type="journal article" date="2018" name="Gigascience">
        <title>Genomes of trombidid mites reveal novel predicted allergens and laterally-transferred genes associated with secondary metabolism.</title>
        <authorList>
            <person name="Dong X."/>
            <person name="Chaisiri K."/>
            <person name="Xia D."/>
            <person name="Armstrong S.D."/>
            <person name="Fang Y."/>
            <person name="Donnelly M.J."/>
            <person name="Kadowaki T."/>
            <person name="McGarry J.W."/>
            <person name="Darby A.C."/>
            <person name="Makepeace B.L."/>
        </authorList>
    </citation>
    <scope>NUCLEOTIDE SEQUENCE [LARGE SCALE GENOMIC DNA]</scope>
    <source>
        <strain evidence="3">UoL-UT</strain>
    </source>
</reference>
<dbReference type="Proteomes" id="UP000288716">
    <property type="component" value="Unassembled WGS sequence"/>
</dbReference>
<evidence type="ECO:0000256" key="1">
    <source>
        <dbReference type="PROSITE-ProRule" id="PRU00339"/>
    </source>
</evidence>
<dbReference type="OrthoDB" id="151490at2759"/>
<feature type="region of interest" description="Disordered" evidence="2">
    <location>
        <begin position="26"/>
        <end position="50"/>
    </location>
</feature>
<dbReference type="Gene3D" id="1.25.40.10">
    <property type="entry name" value="Tetratricopeptide repeat domain"/>
    <property type="match status" value="3"/>
</dbReference>
<keyword evidence="4" id="KW-1185">Reference proteome</keyword>
<dbReference type="InterPro" id="IPR011990">
    <property type="entry name" value="TPR-like_helical_dom_sf"/>
</dbReference>
<feature type="non-terminal residue" evidence="3">
    <location>
        <position position="888"/>
    </location>
</feature>
<name>A0A443SLC6_9ACAR</name>
<evidence type="ECO:0000256" key="2">
    <source>
        <dbReference type="SAM" id="MobiDB-lite"/>
    </source>
</evidence>
<feature type="repeat" description="TPR" evidence="1">
    <location>
        <begin position="205"/>
        <end position="238"/>
    </location>
</feature>
<feature type="compositionally biased region" description="Acidic residues" evidence="2">
    <location>
        <begin position="103"/>
        <end position="128"/>
    </location>
</feature>
<dbReference type="SUPFAM" id="SSF48452">
    <property type="entry name" value="TPR-like"/>
    <property type="match status" value="3"/>
</dbReference>
<sequence length="888" mass="102233">TEKQWETYKLLKTACGDLVCDALDFQSDSSSEEEQGEVSAVNSPQPCSSKSVIEDVQDLRTQFSDLDTNEEKHNLTRKYIDGQLSFDELASHMKKKQKKVVPDESDQQMEEVENDTEIENEVADESSDPEWRHDNELEELIVDHEINRSKKRRKSARQSGVRIRRRLPRDLMGLVGEANLCFARGQHEDAIRMCLEVKRLAPTAPEPFQTLGMLYEEMEDMEKAFQYHLIAAYLCPSDGDNWIKVAEMAVKLKHFQQAITCYSHAIKIFPTNIELLWQRCKLHENLGDLKKALDGYESILKALKVSDGENGIHLAKDIAKLHFSQANLAASINVMETAMEKYPKNITSEDVNLYVELLIAEKLFIKSLIAFRTYCGVKYSINDEVIDDLNCDSLMEKKEEVCADLPSELFPIDLRAKLIVCLINLNMLRSVSFILQVIRNESAEDMGDLYLDIAEAYLGMEMYSSAEPLLFELIYTQAYNIAAVWLRYARCLKKLNKIEESIAAYYEVVRQAPEHHEAKLELTDLLILMGRHEDATAATGQDESSAVSLDLLLLQCKLLFQQGLWSDFVVAAELFLRNDMYYLTHDKEISAMINSQSHRNVHKELGIRDTRELMFTGNTVSVNDTMDIFFKLCFVLNDKLQNYKELIRVVFSAFTSSLLRENQDTLDYCALTAVYLTRNLNHCYPLMKMVISRNLRNNQVWNLFCVMMMRYYQDLRHNRFCLRLFIKNPDIQALAYFNGHNALMSGSYKHALAEYVNIHRNDANDPLAILCISIGFSHIACQKFITSRHSVLIQLCAFLNMYLQLRGECQESYYNVGRAFHQLGLVNEAVHFYKRALNCVQHIEVSNEEDAENIFDLKKETAFNLALIYQNSGANDLALHYLRRFVVV</sequence>
<accession>A0A443SLC6</accession>
<feature type="repeat" description="TPR" evidence="1">
    <location>
        <begin position="239"/>
        <end position="272"/>
    </location>
</feature>
<protein>
    <submittedName>
        <fullName evidence="3">General transcription factor 3C polypeptide 3-like protein</fullName>
    </submittedName>
</protein>
<gene>
    <name evidence="3" type="ORF">B4U80_07727</name>
</gene>
<dbReference type="GO" id="GO:0000127">
    <property type="term" value="C:transcription factor TFIIIC complex"/>
    <property type="evidence" value="ECO:0007669"/>
    <property type="project" value="TreeGrafter"/>
</dbReference>
<feature type="non-terminal residue" evidence="3">
    <location>
        <position position="1"/>
    </location>
</feature>
<feature type="compositionally biased region" description="Polar residues" evidence="2">
    <location>
        <begin position="40"/>
        <end position="50"/>
    </location>
</feature>
<dbReference type="InterPro" id="IPR019734">
    <property type="entry name" value="TPR_rpt"/>
</dbReference>
<evidence type="ECO:0000313" key="4">
    <source>
        <dbReference type="Proteomes" id="UP000288716"/>
    </source>
</evidence>
<comment type="caution">
    <text evidence="3">The sequence shown here is derived from an EMBL/GenBank/DDBJ whole genome shotgun (WGS) entry which is preliminary data.</text>
</comment>
<dbReference type="GO" id="GO:0006383">
    <property type="term" value="P:transcription by RNA polymerase III"/>
    <property type="evidence" value="ECO:0007669"/>
    <property type="project" value="InterPro"/>
</dbReference>
<dbReference type="VEuPathDB" id="VectorBase:LDEU003731"/>
<evidence type="ECO:0000313" key="3">
    <source>
        <dbReference type="EMBL" id="RWS28309.1"/>
    </source>
</evidence>